<organism evidence="1 2">
    <name type="scientific">Diaminobutyricimonas aerilata</name>
    <dbReference type="NCBI Taxonomy" id="1162967"/>
    <lineage>
        <taxon>Bacteria</taxon>
        <taxon>Bacillati</taxon>
        <taxon>Actinomycetota</taxon>
        <taxon>Actinomycetes</taxon>
        <taxon>Micrococcales</taxon>
        <taxon>Microbacteriaceae</taxon>
        <taxon>Diaminobutyricimonas</taxon>
    </lineage>
</organism>
<dbReference type="InterPro" id="IPR023159">
    <property type="entry name" value="SO1590-like_sf"/>
</dbReference>
<proteinExistence type="predicted"/>
<accession>A0A2M9CL37</accession>
<protein>
    <submittedName>
        <fullName evidence="1">Uncharacterized protein DUF3224</fullName>
    </submittedName>
</protein>
<gene>
    <name evidence="1" type="ORF">CLV46_2177</name>
</gene>
<dbReference type="EMBL" id="PGFF01000001">
    <property type="protein sequence ID" value="PJJ72604.1"/>
    <property type="molecule type" value="Genomic_DNA"/>
</dbReference>
<evidence type="ECO:0000313" key="1">
    <source>
        <dbReference type="EMBL" id="PJJ72604.1"/>
    </source>
</evidence>
<dbReference type="RefSeq" id="WP_100364775.1">
    <property type="nucleotide sequence ID" value="NZ_PGFF01000001.1"/>
</dbReference>
<dbReference type="OrthoDB" id="882224at2"/>
<name>A0A2M9CL37_9MICO</name>
<keyword evidence="2" id="KW-1185">Reference proteome</keyword>
<sequence>MTRTLHARFTVTSADPVPLPHEDWVGAFLMRKSFTAGIVGESELHFVFSGDEATGRGYVAIERITGRLDDGSEGSVVVQHMGSDGPNPFPFAGHIIPGSGTSGWSHLGGAAVIEHDDEGAYFRFDLDD</sequence>
<dbReference type="InterPro" id="IPR021607">
    <property type="entry name" value="DUF3224"/>
</dbReference>
<dbReference type="SUPFAM" id="SSF159238">
    <property type="entry name" value="SO1590-like"/>
    <property type="match status" value="1"/>
</dbReference>
<dbReference type="Gene3D" id="2.40.350.10">
    <property type="entry name" value="SO1590-like"/>
    <property type="match status" value="1"/>
</dbReference>
<dbReference type="Proteomes" id="UP000228758">
    <property type="component" value="Unassembled WGS sequence"/>
</dbReference>
<reference evidence="1 2" key="1">
    <citation type="submission" date="2017-11" db="EMBL/GenBank/DDBJ databases">
        <title>Genomic Encyclopedia of Archaeal and Bacterial Type Strains, Phase II (KMG-II): From Individual Species to Whole Genera.</title>
        <authorList>
            <person name="Goeker M."/>
        </authorList>
    </citation>
    <scope>NUCLEOTIDE SEQUENCE [LARGE SCALE GENOMIC DNA]</scope>
    <source>
        <strain evidence="1 2">DSM 27393</strain>
    </source>
</reference>
<evidence type="ECO:0000313" key="2">
    <source>
        <dbReference type="Proteomes" id="UP000228758"/>
    </source>
</evidence>
<dbReference type="Pfam" id="PF11528">
    <property type="entry name" value="DUF3224"/>
    <property type="match status" value="1"/>
</dbReference>
<comment type="caution">
    <text evidence="1">The sequence shown here is derived from an EMBL/GenBank/DDBJ whole genome shotgun (WGS) entry which is preliminary data.</text>
</comment>
<dbReference type="AlphaFoldDB" id="A0A2M9CL37"/>